<organism evidence="4 5">
    <name type="scientific">Clostridium fermenticellae</name>
    <dbReference type="NCBI Taxonomy" id="2068654"/>
    <lineage>
        <taxon>Bacteria</taxon>
        <taxon>Bacillati</taxon>
        <taxon>Bacillota</taxon>
        <taxon>Clostridia</taxon>
        <taxon>Eubacteriales</taxon>
        <taxon>Clostridiaceae</taxon>
        <taxon>Clostridium</taxon>
    </lineage>
</organism>
<gene>
    <name evidence="4" type="ORF">D4Z93_10380</name>
</gene>
<dbReference type="Gene3D" id="3.40.630.30">
    <property type="match status" value="1"/>
</dbReference>
<name>A0A386H5R6_9CLOT</name>
<keyword evidence="2" id="KW-0012">Acyltransferase</keyword>
<evidence type="ECO:0000256" key="2">
    <source>
        <dbReference type="ARBA" id="ARBA00023315"/>
    </source>
</evidence>
<dbReference type="AlphaFoldDB" id="A0A386H5R6"/>
<dbReference type="PROSITE" id="PS51186">
    <property type="entry name" value="GNAT"/>
    <property type="match status" value="1"/>
</dbReference>
<sequence length="165" mass="18977">MKPQFVYAQIEDLPRIVEIYNQTIPTRIATADLELVSVKSRKPWFETFDPTSRPLWNIKLDGNLVGFIGLEEFYGRPAYKKTSEVCIYIDQNFRGQKLGQAALDFIAGQLKSLDIDTLLAFVFGHNIPSQNLFMKNGFKTWGHLPEVALMDGVRRDLDILGKRYY</sequence>
<dbReference type="InterPro" id="IPR016181">
    <property type="entry name" value="Acyl_CoA_acyltransferase"/>
</dbReference>
<evidence type="ECO:0000256" key="1">
    <source>
        <dbReference type="ARBA" id="ARBA00022679"/>
    </source>
</evidence>
<dbReference type="EMBL" id="CP032416">
    <property type="protein sequence ID" value="AYD40908.1"/>
    <property type="molecule type" value="Genomic_DNA"/>
</dbReference>
<dbReference type="PANTHER" id="PTHR43072">
    <property type="entry name" value="N-ACETYLTRANSFERASE"/>
    <property type="match status" value="1"/>
</dbReference>
<dbReference type="Pfam" id="PF00583">
    <property type="entry name" value="Acetyltransf_1"/>
    <property type="match status" value="1"/>
</dbReference>
<evidence type="ECO:0000259" key="3">
    <source>
        <dbReference type="PROSITE" id="PS51186"/>
    </source>
</evidence>
<accession>A0A386H5R6</accession>
<evidence type="ECO:0000313" key="5">
    <source>
        <dbReference type="Proteomes" id="UP000266301"/>
    </source>
</evidence>
<feature type="domain" description="N-acetyltransferase" evidence="3">
    <location>
        <begin position="3"/>
        <end position="160"/>
    </location>
</feature>
<dbReference type="OrthoDB" id="9798006at2"/>
<evidence type="ECO:0000313" key="4">
    <source>
        <dbReference type="EMBL" id="AYD40908.1"/>
    </source>
</evidence>
<dbReference type="PANTHER" id="PTHR43072:SF23">
    <property type="entry name" value="UPF0039 PROTEIN C11D3.02C"/>
    <property type="match status" value="1"/>
</dbReference>
<dbReference type="SUPFAM" id="SSF55729">
    <property type="entry name" value="Acyl-CoA N-acyltransferases (Nat)"/>
    <property type="match status" value="1"/>
</dbReference>
<dbReference type="RefSeq" id="WP_119973319.1">
    <property type="nucleotide sequence ID" value="NZ_CP032416.1"/>
</dbReference>
<proteinExistence type="predicted"/>
<protein>
    <submittedName>
        <fullName evidence="4">N-acetyltransferase family protein</fullName>
    </submittedName>
</protein>
<reference evidence="4 5" key="1">
    <citation type="journal article" date="2019" name="Int. J. Syst. Evol. Microbiol.">
        <title>Clostridium fermenticellae sp. nov., isolated from the mud in a fermentation cellar for the production of the Chinese liquor, baijiu.</title>
        <authorList>
            <person name="Xu P.X."/>
            <person name="Chai L.J."/>
            <person name="Qiu T."/>
            <person name="Zhang X.J."/>
            <person name="Lu Z.M."/>
            <person name="Xiao C."/>
            <person name="Wang S.T."/>
            <person name="Shen C.H."/>
            <person name="Shi J.S."/>
            <person name="Xu Z.H."/>
        </authorList>
    </citation>
    <scope>NUCLEOTIDE SEQUENCE [LARGE SCALE GENOMIC DNA]</scope>
    <source>
        <strain evidence="4 5">JN500901</strain>
    </source>
</reference>
<keyword evidence="5" id="KW-1185">Reference proteome</keyword>
<dbReference type="GO" id="GO:0016747">
    <property type="term" value="F:acyltransferase activity, transferring groups other than amino-acyl groups"/>
    <property type="evidence" value="ECO:0007669"/>
    <property type="project" value="InterPro"/>
</dbReference>
<dbReference type="Proteomes" id="UP000266301">
    <property type="component" value="Chromosome"/>
</dbReference>
<dbReference type="CDD" id="cd04301">
    <property type="entry name" value="NAT_SF"/>
    <property type="match status" value="1"/>
</dbReference>
<keyword evidence="1 4" id="KW-0808">Transferase</keyword>
<dbReference type="InterPro" id="IPR000182">
    <property type="entry name" value="GNAT_dom"/>
</dbReference>
<dbReference type="KEGG" id="cfer:D4Z93_10380"/>